<evidence type="ECO:0000256" key="1">
    <source>
        <dbReference type="SAM" id="SignalP"/>
    </source>
</evidence>
<dbReference type="InterPro" id="IPR011048">
    <property type="entry name" value="Haem_d1_sf"/>
</dbReference>
<reference evidence="3" key="1">
    <citation type="submission" date="2015-03" db="EMBL/GenBank/DDBJ databases">
        <authorList>
            <consortium name="Pathogen Informatics"/>
        </authorList>
    </citation>
    <scope>NUCLEOTIDE SEQUENCE [LARGE SCALE GENOMIC DNA]</scope>
    <source>
        <strain evidence="3">NCTC11134</strain>
    </source>
</reference>
<feature type="signal peptide" evidence="1">
    <location>
        <begin position="1"/>
        <end position="29"/>
    </location>
</feature>
<dbReference type="SUPFAM" id="SSF51004">
    <property type="entry name" value="C-terminal (heme d1) domain of cytochrome cd1-nitrite reductase"/>
    <property type="match status" value="1"/>
</dbReference>
<gene>
    <name evidence="2" type="ORF">ERS450000_01629</name>
</gene>
<feature type="chain" id="PRO_5041039006" evidence="1">
    <location>
        <begin position="30"/>
        <end position="364"/>
    </location>
</feature>
<dbReference type="InterPro" id="IPR051200">
    <property type="entry name" value="Host-pathogen_enzymatic-act"/>
</dbReference>
<dbReference type="GO" id="GO:0016829">
    <property type="term" value="F:lyase activity"/>
    <property type="evidence" value="ECO:0007669"/>
    <property type="project" value="UniProtKB-KW"/>
</dbReference>
<accession>A0A0H5P0Q5</accession>
<keyword evidence="2" id="KW-0456">Lyase</keyword>
<dbReference type="Proteomes" id="UP000057820">
    <property type="component" value="Chromosome 1"/>
</dbReference>
<organism evidence="2 3">
    <name type="scientific">Nocardia farcinica</name>
    <dbReference type="NCBI Taxonomy" id="37329"/>
    <lineage>
        <taxon>Bacteria</taxon>
        <taxon>Bacillati</taxon>
        <taxon>Actinomycetota</taxon>
        <taxon>Actinomycetes</taxon>
        <taxon>Mycobacteriales</taxon>
        <taxon>Nocardiaceae</taxon>
        <taxon>Nocardia</taxon>
    </lineage>
</organism>
<keyword evidence="1" id="KW-0732">Signal</keyword>
<dbReference type="KEGG" id="nfr:ERS450000_01629"/>
<dbReference type="RefSeq" id="WP_060591677.1">
    <property type="nucleotide sequence ID" value="NZ_CAACYE020000001.1"/>
</dbReference>
<name>A0A0H5P0Q5_NOCFR</name>
<proteinExistence type="predicted"/>
<dbReference type="EMBL" id="LN868938">
    <property type="protein sequence ID" value="CRY76001.1"/>
    <property type="molecule type" value="Genomic_DNA"/>
</dbReference>
<dbReference type="Gene3D" id="2.130.10.10">
    <property type="entry name" value="YVTN repeat-like/Quinoprotein amine dehydrogenase"/>
    <property type="match status" value="2"/>
</dbReference>
<sequence>MAIRFRRRSGRAFALAAVVLSLLAPAAGADEGADIAYVPVMGEGAVLVVDTAADQVRARIDGVGAQAAAVAAARDGRQLYVQSANPPFTGPDDIAVVDRTSNTVTARIPISGTDGMTEPIADPVRDRVYVFTARPSIDVLDTVSNTLVRSMPLPAIPFAAAISPDGGKLYTVFADSTAAVFDPETGFQVGERIQIDGSLPASAAVSPDGRKLYTLNVLGDNVSVIDTQSWTRLGAIAFAPGSAPVAGAISPDGTRLMVATLGADAVQVIDLAADRVTGTVPVDAPLSVGFTADGAKMYVGSLGTHVAAPFTVPAAALDATTLLHTYLRTDPHAGALVPFHTATWQPAGAPIPTGSGPASGAFLD</sequence>
<dbReference type="AlphaFoldDB" id="A0A0H5P0Q5"/>
<dbReference type="PANTHER" id="PTHR47197:SF3">
    <property type="entry name" value="DIHYDRO-HEME D1 DEHYDROGENASE"/>
    <property type="match status" value="1"/>
</dbReference>
<evidence type="ECO:0000313" key="3">
    <source>
        <dbReference type="Proteomes" id="UP000057820"/>
    </source>
</evidence>
<dbReference type="PANTHER" id="PTHR47197">
    <property type="entry name" value="PROTEIN NIRF"/>
    <property type="match status" value="1"/>
</dbReference>
<protein>
    <submittedName>
        <fullName evidence="2">Streptogramin lyase</fullName>
    </submittedName>
</protein>
<dbReference type="InterPro" id="IPR015943">
    <property type="entry name" value="WD40/YVTN_repeat-like_dom_sf"/>
</dbReference>
<evidence type="ECO:0000313" key="2">
    <source>
        <dbReference type="EMBL" id="CRY76001.1"/>
    </source>
</evidence>